<evidence type="ECO:0000256" key="1">
    <source>
        <dbReference type="ARBA" id="ARBA00004651"/>
    </source>
</evidence>
<reference evidence="7 8" key="1">
    <citation type="submission" date="2020-06" db="EMBL/GenBank/DDBJ databases">
        <title>Actinokineospora xiongansis sp. nov., isolated from soil of Baiyangdian.</title>
        <authorList>
            <person name="Zhang X."/>
        </authorList>
    </citation>
    <scope>NUCLEOTIDE SEQUENCE [LARGE SCALE GENOMIC DNA]</scope>
    <source>
        <strain evidence="7 8">HBU206404</strain>
    </source>
</reference>
<evidence type="ECO:0000313" key="7">
    <source>
        <dbReference type="EMBL" id="MBC6446832.1"/>
    </source>
</evidence>
<evidence type="ECO:0000313" key="8">
    <source>
        <dbReference type="Proteomes" id="UP000734823"/>
    </source>
</evidence>
<accession>A0ABR7L2M7</accession>
<keyword evidence="4 6" id="KW-1133">Transmembrane helix</keyword>
<keyword evidence="5 6" id="KW-0472">Membrane</keyword>
<feature type="transmembrane region" description="Helical" evidence="6">
    <location>
        <begin position="311"/>
        <end position="329"/>
    </location>
</feature>
<sequence length="432" mass="43874">MTAANLRERVGPAVLMGAGLVVVGIAGYVFLALAGHAFSTADAAALASFYLIVSIVGPGVFVGLEQETSRSTSAWLARDRRFGIVARHAALVGAALLAVVAVALLLIGPLLTDKALSGQWGLFAAIFVAVSAAAAMYLVRGLLGGMQRFGGYAATLTVEGLVRLLLCVTVVVLGNPDATWYAITFGVGTVLAVAAGLPWLRHPHAGAVPDTVDTVDTIDDAASLRAMARRLVLMVAAAFGFQLVANLAPIVVTAKLGAADTATAAAFASAFVLVRIPVLLFAAVQAMLLPALTKAATVGDFATVRATLGKFLAAVAVIGTPTVLLALLIGPEAVELLFGAKVRLPSGVVGLLAIGTVLVLTTQVLMPALLALGKHRIVTMAWALGTVVLVGALTLPFSPTAAAAWAQIAGCGAVVLTMALSLSRTLHAAEKA</sequence>
<protein>
    <recommendedName>
        <fullName evidence="9">O-antigen/teichoic acid export membrane protein</fullName>
    </recommendedName>
</protein>
<name>A0ABR7L2M7_9PSEU</name>
<dbReference type="PANTHER" id="PTHR30250:SF11">
    <property type="entry name" value="O-ANTIGEN TRANSPORTER-RELATED"/>
    <property type="match status" value="1"/>
</dbReference>
<comment type="subcellular location">
    <subcellularLocation>
        <location evidence="1">Cell membrane</location>
        <topology evidence="1">Multi-pass membrane protein</topology>
    </subcellularLocation>
</comment>
<dbReference type="PANTHER" id="PTHR30250">
    <property type="entry name" value="PST FAMILY PREDICTED COLANIC ACID TRANSPORTER"/>
    <property type="match status" value="1"/>
</dbReference>
<feature type="transmembrane region" description="Helical" evidence="6">
    <location>
        <begin position="349"/>
        <end position="370"/>
    </location>
</feature>
<feature type="transmembrane region" description="Helical" evidence="6">
    <location>
        <begin position="377"/>
        <end position="397"/>
    </location>
</feature>
<evidence type="ECO:0000256" key="4">
    <source>
        <dbReference type="ARBA" id="ARBA00022989"/>
    </source>
</evidence>
<feature type="transmembrane region" description="Helical" evidence="6">
    <location>
        <begin position="120"/>
        <end position="139"/>
    </location>
</feature>
<feature type="transmembrane region" description="Helical" evidence="6">
    <location>
        <begin position="12"/>
        <end position="38"/>
    </location>
</feature>
<evidence type="ECO:0000256" key="3">
    <source>
        <dbReference type="ARBA" id="ARBA00022692"/>
    </source>
</evidence>
<keyword evidence="8" id="KW-1185">Reference proteome</keyword>
<gene>
    <name evidence="7" type="ORF">GPZ80_06535</name>
</gene>
<feature type="transmembrane region" description="Helical" evidence="6">
    <location>
        <begin position="85"/>
        <end position="108"/>
    </location>
</feature>
<feature type="transmembrane region" description="Helical" evidence="6">
    <location>
        <begin position="180"/>
        <end position="200"/>
    </location>
</feature>
<dbReference type="EMBL" id="JABVED010000003">
    <property type="protein sequence ID" value="MBC6446832.1"/>
    <property type="molecule type" value="Genomic_DNA"/>
</dbReference>
<evidence type="ECO:0000256" key="2">
    <source>
        <dbReference type="ARBA" id="ARBA00022475"/>
    </source>
</evidence>
<dbReference type="Proteomes" id="UP000734823">
    <property type="component" value="Unassembled WGS sequence"/>
</dbReference>
<feature type="transmembrane region" description="Helical" evidence="6">
    <location>
        <begin position="44"/>
        <end position="64"/>
    </location>
</feature>
<evidence type="ECO:0008006" key="9">
    <source>
        <dbReference type="Google" id="ProtNLM"/>
    </source>
</evidence>
<organism evidence="7 8">
    <name type="scientific">Actinokineospora xionganensis</name>
    <dbReference type="NCBI Taxonomy" id="2684470"/>
    <lineage>
        <taxon>Bacteria</taxon>
        <taxon>Bacillati</taxon>
        <taxon>Actinomycetota</taxon>
        <taxon>Actinomycetes</taxon>
        <taxon>Pseudonocardiales</taxon>
        <taxon>Pseudonocardiaceae</taxon>
        <taxon>Actinokineospora</taxon>
    </lineage>
</organism>
<dbReference type="RefSeq" id="WP_187219128.1">
    <property type="nucleotide sequence ID" value="NZ_JABVED010000003.1"/>
</dbReference>
<dbReference type="InterPro" id="IPR050833">
    <property type="entry name" value="Poly_Biosynth_Transport"/>
</dbReference>
<proteinExistence type="predicted"/>
<feature type="transmembrane region" description="Helical" evidence="6">
    <location>
        <begin position="264"/>
        <end position="290"/>
    </location>
</feature>
<feature type="transmembrane region" description="Helical" evidence="6">
    <location>
        <begin position="231"/>
        <end position="252"/>
    </location>
</feature>
<evidence type="ECO:0000256" key="5">
    <source>
        <dbReference type="ARBA" id="ARBA00023136"/>
    </source>
</evidence>
<feature type="transmembrane region" description="Helical" evidence="6">
    <location>
        <begin position="151"/>
        <end position="174"/>
    </location>
</feature>
<evidence type="ECO:0000256" key="6">
    <source>
        <dbReference type="SAM" id="Phobius"/>
    </source>
</evidence>
<comment type="caution">
    <text evidence="7">The sequence shown here is derived from an EMBL/GenBank/DDBJ whole genome shotgun (WGS) entry which is preliminary data.</text>
</comment>
<feature type="transmembrane region" description="Helical" evidence="6">
    <location>
        <begin position="403"/>
        <end position="422"/>
    </location>
</feature>
<keyword evidence="3 6" id="KW-0812">Transmembrane</keyword>
<keyword evidence="2" id="KW-1003">Cell membrane</keyword>